<dbReference type="EMBL" id="QTSX02000714">
    <property type="protein sequence ID" value="KAJ9086643.1"/>
    <property type="molecule type" value="Genomic_DNA"/>
</dbReference>
<reference evidence="1" key="1">
    <citation type="submission" date="2022-04" db="EMBL/GenBank/DDBJ databases">
        <title>Genome of the entomopathogenic fungus Entomophthora muscae.</title>
        <authorList>
            <person name="Elya C."/>
            <person name="Lovett B.R."/>
            <person name="Lee E."/>
            <person name="Macias A.M."/>
            <person name="Hajek A.E."/>
            <person name="De Bivort B.L."/>
            <person name="Kasson M.T."/>
            <person name="De Fine Licht H.H."/>
            <person name="Stajich J.E."/>
        </authorList>
    </citation>
    <scope>NUCLEOTIDE SEQUENCE</scope>
    <source>
        <strain evidence="1">Berkeley</strain>
    </source>
</reference>
<sequence length="820" mass="91110">MPLNLKDSSPTSKRTSFEESGLDLDLIPKPGDELVTEEQSKASQVSLDFGEFDNKDFNRITLINRLMPNPSELSKIETLDKLITRQLKKTNNELCALLHKQPNQTASGASLMDGTKQNIKELLEKVELLQGKALKAESVVKEITEGIAGLDIAKRNLVQTIKFSRRLQMLLTAVEQLRAAIDCRDYATAGPLLQVVVELFSHFQGVRNIRHIFELRSTIANLQNSLLRAVMEETKSSIGAQGQVIGAAPRVALACAAIDNGHPDGKRQVMDYFLELVLQDYASSFVAGDEVSELSNVPQRFAWLKRFIETYEAGAAHVFPSHWGVACKVAQAVCEAIANDLTHLLEGETDVGLMVRTMQIALAFEGQLDKKFPVSKEGCGPLPFAGMLCCCFEPHLQRFIDREAATLKTKLAEFAATPPAADPEAAVRVLSTSTQLLLLYQESLGTLCKVTRGKFLLSLARLFFKGLEDYATQLPVLLAREDKRLLTDEELESACLVLNTAHYCHAAAGQLATRVEDLLDTSFRQQLDCSKAQEALLESAYISTRRLVRGCEARFDAGWAQLSKTNWSTWKPTSRPEYARMLMTALSDVSAKVAIHYPVAHRSFCDRLAEYFISRWADTILKINKLPTVAAQQLIEDGSQILDCLFILPVSADFRKEPPATFQRMVRKQYDARIGSYLELVLFELEPPYDMFLEKFLAFAVPPQFPIFLRLMEVRGIKRTDQGPLREALQACISVLSTNDVLGTELTTSESPSTLSPRASVNSPSFSSSEMSFLHSPILKANSLSFTPQRLQDNFRRFVGLSVTRDDPGTANPVESTTSP</sequence>
<dbReference type="Proteomes" id="UP001165960">
    <property type="component" value="Unassembled WGS sequence"/>
</dbReference>
<protein>
    <submittedName>
        <fullName evidence="1">Vacuolar protein sorting-associated protein 53</fullName>
    </submittedName>
</protein>
<gene>
    <name evidence="1" type="primary">VPS53_1</name>
    <name evidence="1" type="ORF">DSO57_1001924</name>
</gene>
<keyword evidence="2" id="KW-1185">Reference proteome</keyword>
<evidence type="ECO:0000313" key="2">
    <source>
        <dbReference type="Proteomes" id="UP001165960"/>
    </source>
</evidence>
<evidence type="ECO:0000313" key="1">
    <source>
        <dbReference type="EMBL" id="KAJ9086643.1"/>
    </source>
</evidence>
<proteinExistence type="predicted"/>
<accession>A0ACC2UIG1</accession>
<name>A0ACC2UIG1_9FUNG</name>
<comment type="caution">
    <text evidence="1">The sequence shown here is derived from an EMBL/GenBank/DDBJ whole genome shotgun (WGS) entry which is preliminary data.</text>
</comment>
<organism evidence="1 2">
    <name type="scientific">Entomophthora muscae</name>
    <dbReference type="NCBI Taxonomy" id="34485"/>
    <lineage>
        <taxon>Eukaryota</taxon>
        <taxon>Fungi</taxon>
        <taxon>Fungi incertae sedis</taxon>
        <taxon>Zoopagomycota</taxon>
        <taxon>Entomophthoromycotina</taxon>
        <taxon>Entomophthoromycetes</taxon>
        <taxon>Entomophthorales</taxon>
        <taxon>Entomophthoraceae</taxon>
        <taxon>Entomophthora</taxon>
    </lineage>
</organism>